<reference evidence="1 2" key="1">
    <citation type="submission" date="2015-02" db="EMBL/GenBank/DDBJ databases">
        <title>Evolution of amylase-binding proteins of oral streptococcal species.</title>
        <authorList>
            <person name="Haase E.M."/>
        </authorList>
    </citation>
    <scope>NUCLEOTIDE SEQUENCE [LARGE SCALE GENOMIC DNA]</scope>
    <source>
        <strain evidence="1 2">SK141</strain>
    </source>
</reference>
<proteinExistence type="predicted"/>
<accession>A0A0F2DB67</accession>
<evidence type="ECO:0000313" key="1">
    <source>
        <dbReference type="EMBL" id="KJQ70663.1"/>
    </source>
</evidence>
<organism evidence="1 2">
    <name type="scientific">Streptococcus oralis subsp. oralis</name>
    <dbReference type="NCBI Taxonomy" id="1891914"/>
    <lineage>
        <taxon>Bacteria</taxon>
        <taxon>Bacillati</taxon>
        <taxon>Bacillota</taxon>
        <taxon>Bacilli</taxon>
        <taxon>Lactobacillales</taxon>
        <taxon>Streptococcaceae</taxon>
        <taxon>Streptococcus</taxon>
    </lineage>
</organism>
<sequence length="118" mass="13875">MDMPIIVNDNGDISLFANIKDAELYLEPDDIKQNFYEIFNRNGDLLKPIILKNSKKFLFGNFIKENIQITPHIPNINDREYLFKLLFNFCNNIKLEVPKEINLNDLIDKLIKEIGFTK</sequence>
<name>A0A0F2DB67_STROR</name>
<dbReference type="EMBL" id="JYGR01000005">
    <property type="protein sequence ID" value="KJQ70663.1"/>
    <property type="molecule type" value="Genomic_DNA"/>
</dbReference>
<dbReference type="RefSeq" id="WP_033629686.1">
    <property type="nucleotide sequence ID" value="NZ_JYGO01000002.1"/>
</dbReference>
<dbReference type="AlphaFoldDB" id="A0A0F2DB67"/>
<dbReference type="PATRIC" id="fig|28037.214.peg.1194"/>
<protein>
    <submittedName>
        <fullName evidence="1">Uncharacterized protein</fullName>
    </submittedName>
</protein>
<gene>
    <name evidence="1" type="ORF">TZ92_01191</name>
</gene>
<evidence type="ECO:0000313" key="2">
    <source>
        <dbReference type="Proteomes" id="UP000033716"/>
    </source>
</evidence>
<dbReference type="Proteomes" id="UP000033716">
    <property type="component" value="Unassembled WGS sequence"/>
</dbReference>
<comment type="caution">
    <text evidence="1">The sequence shown here is derived from an EMBL/GenBank/DDBJ whole genome shotgun (WGS) entry which is preliminary data.</text>
</comment>